<dbReference type="PROSITE" id="PS51379">
    <property type="entry name" value="4FE4S_FER_2"/>
    <property type="match status" value="1"/>
</dbReference>
<feature type="transmembrane region" description="Helical" evidence="9">
    <location>
        <begin position="588"/>
        <end position="607"/>
    </location>
</feature>
<evidence type="ECO:0000256" key="9">
    <source>
        <dbReference type="SAM" id="Phobius"/>
    </source>
</evidence>
<feature type="transmembrane region" description="Helical" evidence="9">
    <location>
        <begin position="395"/>
        <end position="413"/>
    </location>
</feature>
<feature type="transmembrane region" description="Helical" evidence="9">
    <location>
        <begin position="128"/>
        <end position="149"/>
    </location>
</feature>
<name>A4A2J6_9BACT</name>
<feature type="transmembrane region" description="Helical" evidence="9">
    <location>
        <begin position="244"/>
        <end position="265"/>
    </location>
</feature>
<feature type="transmembrane region" description="Helical" evidence="9">
    <location>
        <begin position="628"/>
        <end position="649"/>
    </location>
</feature>
<feature type="transmembrane region" description="Helical" evidence="9">
    <location>
        <begin position="689"/>
        <end position="712"/>
    </location>
</feature>
<sequence>MNADFLSAIGSSWQFSPSILFALFVSGWIYFRGWRNLRQRGSNRFPVWRLAAFCGALLTIFVALQSPLDALAPFSFQIHMVQHLLLMIVAPPLVWLAAPELPLLIGLPKWLRDEWIRPFARWRRLRQALAWLFRPQVTWIAFTATLWIWHAPACYQLALESGFWHRVEHAMFLTASLLFWHPVMQPFPLRTTYSRWLLVPYLFLAGVQGTILSGILTFSPRVLYPHYAAAPNLWNMTPLDDQSLAGAVMWIPTSLAYVIALFWIVAEQMSSSKAIAKRSRNPQSVTPARRLPKPLGPPQSIWARLFERRAVRMTLRWVMFTLAALIIIDGLLGPQISALNLAGVAPWIHWRAILVISLIVGGNFFCAVCPFTVLRGVAKKFNLQYSFPKSLQNKWPAVALLTCFFWAYEAFSLWDRPAWTALIVIGFFVVALLFDLLFAQAPFCKYVCPIGQFNFVQSLVSPSEVAVRSPDVCAGCRTRDCLAGNEQTAGCQLSLFVPKKQGNLDCTFCLDCADACPHQNITLVQLRPGIDLVSDAARSGVGRYSQRLDLAALIVVLLFAALLNAAWMTAPLVNLEEALTAVLGWGRLPIVTIGMLLGLLAAPWLLMQLLGKATLAKVDETADWRAPVMRFAPALIPLGLGMWLAHYSFHLFTSADSLLWATQRMANDHLATNFLIGGGVCSCCTAGSIAWLLPLELLFLDVGLCMSLWAAYRIAQREHSSSQVALRTFAPWAIFLVLFFVACIWVLLQPMEMRGAYVAGL</sequence>
<evidence type="ECO:0000256" key="5">
    <source>
        <dbReference type="ARBA" id="ARBA00022989"/>
    </source>
</evidence>
<dbReference type="OrthoDB" id="9771372at2"/>
<accession>A4A2J6</accession>
<evidence type="ECO:0000256" key="2">
    <source>
        <dbReference type="ARBA" id="ARBA00022475"/>
    </source>
</evidence>
<evidence type="ECO:0000256" key="7">
    <source>
        <dbReference type="ARBA" id="ARBA00023014"/>
    </source>
</evidence>
<keyword evidence="2" id="KW-1003">Cell membrane</keyword>
<dbReference type="InterPro" id="IPR019108">
    <property type="entry name" value="Caa3_assmbl_CtaG-rel"/>
</dbReference>
<dbReference type="EMBL" id="AANZ01000046">
    <property type="protein sequence ID" value="EAQ77016.1"/>
    <property type="molecule type" value="Genomic_DNA"/>
</dbReference>
<dbReference type="InterPro" id="IPR017900">
    <property type="entry name" value="4Fe4S_Fe_S_CS"/>
</dbReference>
<dbReference type="eggNOG" id="COG0348">
    <property type="taxonomic scope" value="Bacteria"/>
</dbReference>
<dbReference type="RefSeq" id="WP_002650552.1">
    <property type="nucleotide sequence ID" value="NZ_CH672376.1"/>
</dbReference>
<feature type="transmembrane region" description="Helical" evidence="9">
    <location>
        <begin position="314"/>
        <end position="332"/>
    </location>
</feature>
<feature type="transmembrane region" description="Helical" evidence="9">
    <location>
        <begin position="84"/>
        <end position="107"/>
    </location>
</feature>
<dbReference type="GO" id="GO:0051536">
    <property type="term" value="F:iron-sulfur cluster binding"/>
    <property type="evidence" value="ECO:0007669"/>
    <property type="project" value="UniProtKB-KW"/>
</dbReference>
<dbReference type="STRING" id="314230.DSM3645_13293"/>
<keyword evidence="4" id="KW-0479">Metal-binding</keyword>
<feature type="transmembrane region" description="Helical" evidence="9">
    <location>
        <begin position="169"/>
        <end position="189"/>
    </location>
</feature>
<keyword evidence="7" id="KW-0411">Iron-sulfur</keyword>
<feature type="transmembrane region" description="Helical" evidence="9">
    <location>
        <begin position="352"/>
        <end position="374"/>
    </location>
</feature>
<evidence type="ECO:0000313" key="12">
    <source>
        <dbReference type="Proteomes" id="UP000004358"/>
    </source>
</evidence>
<keyword evidence="5 9" id="KW-1133">Transmembrane helix</keyword>
<keyword evidence="6" id="KW-0408">Iron</keyword>
<comment type="subcellular location">
    <subcellularLocation>
        <location evidence="1">Cell membrane</location>
        <topology evidence="1">Multi-pass membrane protein</topology>
    </subcellularLocation>
</comment>
<evidence type="ECO:0000256" key="6">
    <source>
        <dbReference type="ARBA" id="ARBA00023004"/>
    </source>
</evidence>
<keyword evidence="8 9" id="KW-0472">Membrane</keyword>
<evidence type="ECO:0000313" key="11">
    <source>
        <dbReference type="EMBL" id="EAQ77016.1"/>
    </source>
</evidence>
<reference evidence="11 12" key="1">
    <citation type="submission" date="2006-02" db="EMBL/GenBank/DDBJ databases">
        <authorList>
            <person name="Amann R."/>
            <person name="Ferriera S."/>
            <person name="Johnson J."/>
            <person name="Kravitz S."/>
            <person name="Halpern A."/>
            <person name="Remington K."/>
            <person name="Beeson K."/>
            <person name="Tran B."/>
            <person name="Rogers Y.-H."/>
            <person name="Friedman R."/>
            <person name="Venter J.C."/>
        </authorList>
    </citation>
    <scope>NUCLEOTIDE SEQUENCE [LARGE SCALE GENOMIC DNA]</scope>
    <source>
        <strain evidence="11 12">DSM 3645</strain>
    </source>
</reference>
<feature type="transmembrane region" description="Helical" evidence="9">
    <location>
        <begin position="548"/>
        <end position="568"/>
    </location>
</feature>
<feature type="domain" description="4Fe-4S ferredoxin-type" evidence="10">
    <location>
        <begin position="496"/>
        <end position="526"/>
    </location>
</feature>
<dbReference type="PROSITE" id="PS00198">
    <property type="entry name" value="4FE4S_FER_1"/>
    <property type="match status" value="1"/>
</dbReference>
<feature type="transmembrane region" description="Helical" evidence="9">
    <location>
        <begin position="724"/>
        <end position="748"/>
    </location>
</feature>
<evidence type="ECO:0000256" key="4">
    <source>
        <dbReference type="ARBA" id="ARBA00022723"/>
    </source>
</evidence>
<dbReference type="SUPFAM" id="SSF54862">
    <property type="entry name" value="4Fe-4S ferredoxins"/>
    <property type="match status" value="1"/>
</dbReference>
<comment type="caution">
    <text evidence="11">The sequence shown here is derived from an EMBL/GenBank/DDBJ whole genome shotgun (WGS) entry which is preliminary data.</text>
</comment>
<proteinExistence type="predicted"/>
<evidence type="ECO:0000256" key="3">
    <source>
        <dbReference type="ARBA" id="ARBA00022692"/>
    </source>
</evidence>
<dbReference type="InterPro" id="IPR017896">
    <property type="entry name" value="4Fe4S_Fe-S-bd"/>
</dbReference>
<feature type="transmembrane region" description="Helical" evidence="9">
    <location>
        <begin position="419"/>
        <end position="438"/>
    </location>
</feature>
<feature type="transmembrane region" description="Helical" evidence="9">
    <location>
        <begin position="15"/>
        <end position="34"/>
    </location>
</feature>
<evidence type="ECO:0000256" key="1">
    <source>
        <dbReference type="ARBA" id="ARBA00004651"/>
    </source>
</evidence>
<keyword evidence="3 9" id="KW-0812">Transmembrane</keyword>
<evidence type="ECO:0000256" key="8">
    <source>
        <dbReference type="ARBA" id="ARBA00023136"/>
    </source>
</evidence>
<dbReference type="Pfam" id="PF09678">
    <property type="entry name" value="Caa3_CtaG"/>
    <property type="match status" value="1"/>
</dbReference>
<feature type="transmembrane region" description="Helical" evidence="9">
    <location>
        <begin position="46"/>
        <end position="64"/>
    </location>
</feature>
<dbReference type="PANTHER" id="PTHR30224">
    <property type="entry name" value="ELECTRON TRANSPORT PROTEIN"/>
    <property type="match status" value="1"/>
</dbReference>
<organism evidence="11 12">
    <name type="scientific">Blastopirellula marina DSM 3645</name>
    <dbReference type="NCBI Taxonomy" id="314230"/>
    <lineage>
        <taxon>Bacteria</taxon>
        <taxon>Pseudomonadati</taxon>
        <taxon>Planctomycetota</taxon>
        <taxon>Planctomycetia</taxon>
        <taxon>Pirellulales</taxon>
        <taxon>Pirellulaceae</taxon>
        <taxon>Blastopirellula</taxon>
    </lineage>
</organism>
<protein>
    <recommendedName>
        <fullName evidence="10">4Fe-4S ferredoxin-type domain-containing protein</fullName>
    </recommendedName>
</protein>
<dbReference type="eggNOG" id="COG3336">
    <property type="taxonomic scope" value="Bacteria"/>
</dbReference>
<dbReference type="GO" id="GO:0046872">
    <property type="term" value="F:metal ion binding"/>
    <property type="evidence" value="ECO:0007669"/>
    <property type="project" value="UniProtKB-KW"/>
</dbReference>
<gene>
    <name evidence="11" type="ORF">DSM3645_13293</name>
</gene>
<dbReference type="Proteomes" id="UP000004358">
    <property type="component" value="Unassembled WGS sequence"/>
</dbReference>
<dbReference type="GO" id="GO:0005886">
    <property type="term" value="C:plasma membrane"/>
    <property type="evidence" value="ECO:0007669"/>
    <property type="project" value="UniProtKB-SubCell"/>
</dbReference>
<feature type="transmembrane region" description="Helical" evidence="9">
    <location>
        <begin position="201"/>
        <end position="224"/>
    </location>
</feature>
<dbReference type="HOGENOM" id="CLU_371592_0_0_0"/>
<dbReference type="PANTHER" id="PTHR30224:SF4">
    <property type="entry name" value="ELECTRON TRANSPORT PROTEIN YCCM-RELATED"/>
    <property type="match status" value="1"/>
</dbReference>
<dbReference type="InterPro" id="IPR052378">
    <property type="entry name" value="NosR_regulator"/>
</dbReference>
<evidence type="ECO:0000259" key="10">
    <source>
        <dbReference type="PROSITE" id="PS51379"/>
    </source>
</evidence>
<dbReference type="AlphaFoldDB" id="A4A2J6"/>